<feature type="compositionally biased region" description="Polar residues" evidence="1">
    <location>
        <begin position="1"/>
        <end position="18"/>
    </location>
</feature>
<feature type="compositionally biased region" description="Low complexity" evidence="1">
    <location>
        <begin position="449"/>
        <end position="472"/>
    </location>
</feature>
<dbReference type="SUPFAM" id="SSF53474">
    <property type="entry name" value="alpha/beta-Hydrolases"/>
    <property type="match status" value="1"/>
</dbReference>
<reference evidence="2" key="1">
    <citation type="submission" date="2020-11" db="EMBL/GenBank/DDBJ databases">
        <title>Kefir isolates.</title>
        <authorList>
            <person name="Marcisauskas S."/>
            <person name="Kim Y."/>
            <person name="Blasche S."/>
        </authorList>
    </citation>
    <scope>NUCLEOTIDE SEQUENCE</scope>
    <source>
        <strain evidence="2">Olga-1</strain>
    </source>
</reference>
<feature type="compositionally biased region" description="Basic residues" evidence="1">
    <location>
        <begin position="246"/>
        <end position="263"/>
    </location>
</feature>
<feature type="region of interest" description="Disordered" evidence="1">
    <location>
        <begin position="440"/>
        <end position="472"/>
    </location>
</feature>
<organism evidence="2 3">
    <name type="scientific">Pichia californica</name>
    <dbReference type="NCBI Taxonomy" id="460514"/>
    <lineage>
        <taxon>Eukaryota</taxon>
        <taxon>Fungi</taxon>
        <taxon>Dikarya</taxon>
        <taxon>Ascomycota</taxon>
        <taxon>Saccharomycotina</taxon>
        <taxon>Pichiomycetes</taxon>
        <taxon>Pichiales</taxon>
        <taxon>Pichiaceae</taxon>
        <taxon>Pichia</taxon>
    </lineage>
</organism>
<evidence type="ECO:0000313" key="3">
    <source>
        <dbReference type="Proteomes" id="UP000697127"/>
    </source>
</evidence>
<feature type="compositionally biased region" description="Basic and acidic residues" evidence="1">
    <location>
        <begin position="226"/>
        <end position="236"/>
    </location>
</feature>
<dbReference type="Proteomes" id="UP000697127">
    <property type="component" value="Unassembled WGS sequence"/>
</dbReference>
<dbReference type="AlphaFoldDB" id="A0A9P7BHX6"/>
<feature type="compositionally biased region" description="Acidic residues" evidence="1">
    <location>
        <begin position="196"/>
        <end position="207"/>
    </location>
</feature>
<name>A0A9P7BHX6_9ASCO</name>
<proteinExistence type="predicted"/>
<accession>A0A9P7BHX6</accession>
<keyword evidence="3" id="KW-1185">Reference proteome</keyword>
<gene>
    <name evidence="2" type="ORF">C6P40_003889</name>
</gene>
<comment type="caution">
    <text evidence="2">The sequence shown here is derived from an EMBL/GenBank/DDBJ whole genome shotgun (WGS) entry which is preliminary data.</text>
</comment>
<evidence type="ECO:0000313" key="2">
    <source>
        <dbReference type="EMBL" id="KAG0690063.1"/>
    </source>
</evidence>
<sequence>MTNTPIQPQVSRVSSCTNKTKKQPSLLIKKISYSGEIDDNKFDNDLLINYNDNSSIQSYQPEVSDYHDMMLNENSNNNNNNNKFSRQISREDASSIIGGLNIQNSNNKNNSRISSPRILPSNVTKKVETSKKVNTNSNDLLLKNPQQNNEIQINNEIKNDDDLSFNEDNISISDLNNDETKKVFNFSLPFSNPTNPEEESGDEDEDKDEHNNDNHSDENSELTSVTHKEPTQHIHTEPNLISDDHHHHHDHHHIQPKRQQQHHHNIPILSKTFRKISHILPFKKSQSPDSIERPLLLRRSSHPEAPSPPPDVYVYWDDISHKIVPDEMADREDVRLKLERQESLDTLQEARYYKDIRHLDDGKFKALRKSIIPHAPSLAISQSITNKLSYVTTKIRSDSLIQQTINIPESTEKVIINDDSIIPITSNNIDVLSTNVINNNNNDDDDNDNNNNNNNNNDNYNENKLSNLNINNNNKSMNSINSNFIEKENLSNSIISNPFTNATKFINSIPISPINSISNFTQLSNDPVKSQIFDELDGDILIIGGYRGSILRDSKTHRRTWIPVLKAGLNIRKINLVLGPKDEDELRELNARDIIFNNKDSIKPTDKDYPNIYPDGMLTHIGPVDISRRLIKKLNSNPKVNVKDWGYDWRLSPELISKQLHEELKKIVSKQKVKKGVLIISHSMGGIITHGAMVIDPSLIRGIVYAGTPMPCANILGPLRFSDSILLSKDILTHEANFFMRSSFVFVPPSWGGEDENGKGGGMTLYRDLRTGKRIKIDFWDEKNWVIYNLSPLVSSVRLKHDIKNGIINLNNLNDNNLKNEIKKFLKIKINPDTELIVLDEISRLHEPIVSWIDSYQYLSRTLKRTKKFLKSLERNDNIKYPPMSQIFSNAVPSVKYSLVDGEEGIKRGEYYRFFYGPGDGVVYQGWNFPRERGRKRLEGPDKCGKGSIDKVSNIPDWRGREYGFGEKYAFDLCGRFRATTGHIGLLGDLDLVGQAIDAILVEERKRILHS</sequence>
<feature type="compositionally biased region" description="Low complexity" evidence="1">
    <location>
        <begin position="101"/>
        <end position="115"/>
    </location>
</feature>
<dbReference type="Gene3D" id="3.40.50.1820">
    <property type="entry name" value="alpha/beta hydrolase"/>
    <property type="match status" value="1"/>
</dbReference>
<protein>
    <submittedName>
        <fullName evidence="2">Uncharacterized protein</fullName>
    </submittedName>
</protein>
<feature type="region of interest" description="Disordered" evidence="1">
    <location>
        <begin position="99"/>
        <end position="147"/>
    </location>
</feature>
<feature type="region of interest" description="Disordered" evidence="1">
    <location>
        <begin position="186"/>
        <end position="263"/>
    </location>
</feature>
<feature type="compositionally biased region" description="Basic and acidic residues" evidence="1">
    <location>
        <begin position="208"/>
        <end position="218"/>
    </location>
</feature>
<evidence type="ECO:0000256" key="1">
    <source>
        <dbReference type="SAM" id="MobiDB-lite"/>
    </source>
</evidence>
<dbReference type="EMBL" id="PUHW01000047">
    <property type="protein sequence ID" value="KAG0690063.1"/>
    <property type="molecule type" value="Genomic_DNA"/>
</dbReference>
<feature type="region of interest" description="Disordered" evidence="1">
    <location>
        <begin position="1"/>
        <end position="21"/>
    </location>
</feature>
<dbReference type="InterPro" id="IPR029058">
    <property type="entry name" value="AB_hydrolase_fold"/>
</dbReference>